<sequence length="1252" mass="141332">MPIASDYGYKLDHSDAGEESPHFFTLVKSTCLDSTEERPSCQAPLANESEKDSTVSSNEDVNRVSPKESRQELIERIKRQQQPRQWLAHTLQAEPNQSQSTLAFDSEIGTPSLMPPIDIKERESPTDYFKEEQKNLALSIERPRSALHRGDFRGEASTPADNFRDRTSRHKSGAWFGTSPPPPWLSGRPAGVSPLQVRTNGSLASIPGAPRIRAASFVFRAPTSPLANQSNVADLENLDQHAGRTRERSSDKSSRRRTFSPSALRDLRLPHPDTPLLDVMNSSMPSRSRGTMFPYQAHQPCRSLASLDDSHSSEHRWAPSAHTRRPSLSSETSPLQRAPMVGRYEESILRGRMSSLPSRPLDFVAQIGVLGKGSCKSSLRCPPHVTVPFPAIFYHYGNIPGATSRDGPSPYVGLIDLDKHASAVDNQELRRRRSRELQSAGVHHSDIMDHDTSTPRVKPSRSSRGREGQFSKDGPRGGYRIPEQGQVQVIIRNPNKTAVKLFLIPYDLKGMEPGQKTFIRQRSYSAGPILDAAPDTRNKLDTDRFDVALANSKDSRERPVLRYLIHLHICCISRGRYFLYKSIRIVFANRVPDGKEKLRQEIQLPEPRFTTYKPECTEKRSVASGCEAVELEKGTSVPRKEVKPFSAEAPIGQYPNFAWESSVQQDSMRSPFQFLPVDIPGLPSISDTSTSTVKMSQETPTELPPTILPDQTASANERANLPQFPPSVFERLGREEWTPCGAPPRTNSPHLGEGLISQQYRHWSVQNVAAERQRERSRAEEKISGSLSLSRYSIIVAIRNAMWSGAMYLSFIDELGPVESHYIFRSRSGLNENQSDNGLEPVARLKYVEQVAAVAERDPQKIAGLMQGPTFGFSAKDITKKISTFYNIFMDLPVEIQLIVLAFLKTATIKVLRSTPPFQGLLENLCDQHNQYLYKLTVHRLFRDEYCVCRMAAMRSHDCHPHIDYEVSKTVLEDIQDIVHIAALVMESMMPLIRQTCLLKQQLVYLYSFLPHPEEPERTILGSLIGINISTWTMFASFNKLERFHVTNFLDNVWHAFLTRYPIEFPSRRYLCCHQQASSWVCPWTVQARLMEEFEALGIFELITKQLLLTRMVKFFGTLTTKKCSRYCVSQLCDLMSNLCGNQARVWTPKVNACAATDGGGTRDFRVELNFSSESYNVGVYGSRGNGSIELELEPKKDYLRWVHMALSAPTGSQPCWNDIPTDGRRVLSCVVERADYWSFWEGDQEMDLLTE</sequence>
<feature type="region of interest" description="Disordered" evidence="1">
    <location>
        <begin position="35"/>
        <end position="71"/>
    </location>
</feature>
<dbReference type="Pfam" id="PF13915">
    <property type="entry name" value="DUF4210"/>
    <property type="match status" value="1"/>
</dbReference>
<feature type="compositionally biased region" description="Polar residues" evidence="1">
    <location>
        <begin position="326"/>
        <end position="335"/>
    </location>
</feature>
<gene>
    <name evidence="3" type="ORF">FH972_021467</name>
</gene>
<organism evidence="3 4">
    <name type="scientific">Carpinus fangiana</name>
    <dbReference type="NCBI Taxonomy" id="176857"/>
    <lineage>
        <taxon>Eukaryota</taxon>
        <taxon>Viridiplantae</taxon>
        <taxon>Streptophyta</taxon>
        <taxon>Embryophyta</taxon>
        <taxon>Tracheophyta</taxon>
        <taxon>Spermatophyta</taxon>
        <taxon>Magnoliopsida</taxon>
        <taxon>eudicotyledons</taxon>
        <taxon>Gunneridae</taxon>
        <taxon>Pentapetalae</taxon>
        <taxon>rosids</taxon>
        <taxon>fabids</taxon>
        <taxon>Fagales</taxon>
        <taxon>Betulaceae</taxon>
        <taxon>Carpinus</taxon>
    </lineage>
</organism>
<feature type="compositionally biased region" description="Polar residues" evidence="1">
    <location>
        <begin position="280"/>
        <end position="289"/>
    </location>
</feature>
<reference evidence="3 4" key="1">
    <citation type="submission" date="2019-06" db="EMBL/GenBank/DDBJ databases">
        <title>A chromosomal-level reference genome of Carpinus fangiana (Coryloideae, Betulaceae).</title>
        <authorList>
            <person name="Yang X."/>
            <person name="Wang Z."/>
            <person name="Zhang L."/>
            <person name="Hao G."/>
            <person name="Liu J."/>
            <person name="Yang Y."/>
        </authorList>
    </citation>
    <scope>NUCLEOTIDE SEQUENCE [LARGE SCALE GENOMIC DNA]</scope>
    <source>
        <strain evidence="3">Cfa_2016G</strain>
        <tissue evidence="3">Leaf</tissue>
    </source>
</reference>
<proteinExistence type="predicted"/>
<feature type="compositionally biased region" description="Basic and acidic residues" evidence="1">
    <location>
        <begin position="238"/>
        <end position="253"/>
    </location>
</feature>
<dbReference type="PANTHER" id="PTHR13199">
    <property type="entry name" value="GH03947P"/>
    <property type="match status" value="1"/>
</dbReference>
<feature type="compositionally biased region" description="Basic and acidic residues" evidence="1">
    <location>
        <begin position="60"/>
        <end position="71"/>
    </location>
</feature>
<feature type="region of interest" description="Disordered" evidence="1">
    <location>
        <begin position="425"/>
        <end position="481"/>
    </location>
</feature>
<evidence type="ECO:0000313" key="3">
    <source>
        <dbReference type="EMBL" id="KAB8337163.1"/>
    </source>
</evidence>
<feature type="compositionally biased region" description="Basic and acidic residues" evidence="1">
    <location>
        <begin position="443"/>
        <end position="453"/>
    </location>
</feature>
<dbReference type="InterPro" id="IPR051506">
    <property type="entry name" value="ATOS_Transcription_Regulators"/>
</dbReference>
<dbReference type="InterPro" id="IPR033473">
    <property type="entry name" value="Atos-like_C"/>
</dbReference>
<feature type="region of interest" description="Disordered" evidence="1">
    <location>
        <begin position="1"/>
        <end position="20"/>
    </location>
</feature>
<keyword evidence="4" id="KW-1185">Reference proteome</keyword>
<dbReference type="Proteomes" id="UP000327013">
    <property type="component" value="Unassembled WGS sequence"/>
</dbReference>
<dbReference type="SMART" id="SM01177">
    <property type="entry name" value="DUF4210"/>
    <property type="match status" value="1"/>
</dbReference>
<feature type="region of interest" description="Disordered" evidence="1">
    <location>
        <begin position="150"/>
        <end position="186"/>
    </location>
</feature>
<evidence type="ECO:0000313" key="4">
    <source>
        <dbReference type="Proteomes" id="UP000327013"/>
    </source>
</evidence>
<feature type="region of interest" description="Disordered" evidence="1">
    <location>
        <begin position="230"/>
        <end position="337"/>
    </location>
</feature>
<dbReference type="OrthoDB" id="8625101at2759"/>
<dbReference type="PANTHER" id="PTHR13199:SF11">
    <property type="entry name" value="PROTEIN ATOSSA"/>
    <property type="match status" value="1"/>
</dbReference>
<protein>
    <recommendedName>
        <fullName evidence="2">Atos-like conserved domain-containing protein</fullName>
    </recommendedName>
</protein>
<dbReference type="InterPro" id="IPR025261">
    <property type="entry name" value="Atos-like_cons_dom"/>
</dbReference>
<evidence type="ECO:0000259" key="2">
    <source>
        <dbReference type="SMART" id="SM01177"/>
    </source>
</evidence>
<name>A0A5N6KPS2_9ROSI</name>
<accession>A0A5N6KPS2</accession>
<dbReference type="EMBL" id="VIBQ01000009">
    <property type="protein sequence ID" value="KAB8337163.1"/>
    <property type="molecule type" value="Genomic_DNA"/>
</dbReference>
<evidence type="ECO:0000256" key="1">
    <source>
        <dbReference type="SAM" id="MobiDB-lite"/>
    </source>
</evidence>
<feature type="compositionally biased region" description="Basic and acidic residues" evidence="1">
    <location>
        <begin position="9"/>
        <end position="20"/>
    </location>
</feature>
<feature type="compositionally biased region" description="Basic and acidic residues" evidence="1">
    <location>
        <begin position="464"/>
        <end position="475"/>
    </location>
</feature>
<dbReference type="Pfam" id="PF13889">
    <property type="entry name" value="Chromosome_seg"/>
    <property type="match status" value="1"/>
</dbReference>
<feature type="compositionally biased region" description="Basic and acidic residues" evidence="1">
    <location>
        <begin position="308"/>
        <end position="317"/>
    </location>
</feature>
<dbReference type="AlphaFoldDB" id="A0A5N6KPS2"/>
<comment type="caution">
    <text evidence="3">The sequence shown here is derived from an EMBL/GenBank/DDBJ whole genome shotgun (WGS) entry which is preliminary data.</text>
</comment>
<feature type="domain" description="Atos-like conserved" evidence="2">
    <location>
        <begin position="340"/>
        <end position="412"/>
    </location>
</feature>